<organism evidence="2 3">
    <name type="scientific">Chryseobacterium culicis</name>
    <dbReference type="NCBI Taxonomy" id="680127"/>
    <lineage>
        <taxon>Bacteria</taxon>
        <taxon>Pseudomonadati</taxon>
        <taxon>Bacteroidota</taxon>
        <taxon>Flavobacteriia</taxon>
        <taxon>Flavobacteriales</taxon>
        <taxon>Weeksellaceae</taxon>
        <taxon>Chryseobacterium group</taxon>
        <taxon>Chryseobacterium</taxon>
    </lineage>
</organism>
<dbReference type="STRING" id="680127.SAMN05421593_4522"/>
<dbReference type="SUPFAM" id="SSF54665">
    <property type="entry name" value="CO dehydrogenase molybdoprotein N-domain-like"/>
    <property type="match status" value="1"/>
</dbReference>
<dbReference type="GO" id="GO:0016491">
    <property type="term" value="F:oxidoreductase activity"/>
    <property type="evidence" value="ECO:0007669"/>
    <property type="project" value="InterPro"/>
</dbReference>
<dbReference type="Pfam" id="PF20256">
    <property type="entry name" value="MoCoBD_2"/>
    <property type="match status" value="2"/>
</dbReference>
<evidence type="ECO:0000313" key="3">
    <source>
        <dbReference type="Proteomes" id="UP000198561"/>
    </source>
</evidence>
<feature type="domain" description="Aldehyde oxidase/xanthine dehydrogenase a/b hammerhead" evidence="1">
    <location>
        <begin position="209"/>
        <end position="304"/>
    </location>
</feature>
<name>A0A1H6ILE4_CHRCI</name>
<dbReference type="InterPro" id="IPR046867">
    <property type="entry name" value="AldOxase/xan_DH_MoCoBD2"/>
</dbReference>
<dbReference type="InterPro" id="IPR037165">
    <property type="entry name" value="AldOxase/xan_DH_Mopterin-bd_sf"/>
</dbReference>
<dbReference type="InterPro" id="IPR006311">
    <property type="entry name" value="TAT_signal"/>
</dbReference>
<dbReference type="InterPro" id="IPR052516">
    <property type="entry name" value="N-heterocyclic_Hydroxylase"/>
</dbReference>
<sequence>MSEHNNNIGRRSFLKTAALVGGGLMLQFSWPLGGLLANEPAIATTKDIELNSYIKILSDGRILLFNPNPEFGQNVKTSLPMMLAEELDADWATIIVEQADFYPKRFDRQFTGGSRAMQSAWKPLRTAGATARQLLILAAAKTWNVPAEEITTDKGAIYHRASGKNAKYGEMASTAATIAVPKDVPLKNVKDFKIIGTSKSNVEISNIITGKPLFTSDFKVDGMLYAMIIHPPAFGMQIKSFDSKAVLSMPGIKSVFEIETVPDTQDQNTFDVTSFNKLVVIAGNSTWQVMQAKKALKVEWEKAPERTIVSGGKNVKVPAGLESTDDHRSQMEEYIKKPGQILRKDGNPEEIFKTAAKVIERSYTAPFLAHNAMEPVNCFAHFKGDKVEILGPIQAPELISGTIATRLGISKENVQIRLSRMGGGFGRRAYGHHMVEAAVISKHLNAPVRLVYMREDEMTAGIYRPSYGATFRAALDKNNNMIAYHVKAGGIPESPISADRFPAGAVDHYIAESWKIDSNITIGAFRAPRSNFMGTSEQSFLDEVAFEAGKDPIEFRLELLDRAAKNPVGKKNDYVADRYAGVLKLVKEKSNWGINEPNVYRGVSAYFCHNTYAAEVIDIWFEDGMPKVKKVTAAIDCGVVVNVDAAKNMVEGAITDAIGNALFGELPFKNGQPEKNNFNTYRLIRNNEAPREIDVHFVKNEFDPTGLGEPPFPPAFASVANALYKATGKRFYNTPFINDLEKLKKS</sequence>
<dbReference type="InterPro" id="IPR000674">
    <property type="entry name" value="Ald_Oxase/Xan_DH_a/b"/>
</dbReference>
<dbReference type="AlphaFoldDB" id="A0A1H6ILE4"/>
<dbReference type="PROSITE" id="PS51318">
    <property type="entry name" value="TAT"/>
    <property type="match status" value="1"/>
</dbReference>
<dbReference type="InterPro" id="IPR008274">
    <property type="entry name" value="AldOxase/xan_DH_MoCoBD1"/>
</dbReference>
<reference evidence="2 3" key="1">
    <citation type="submission" date="2016-10" db="EMBL/GenBank/DDBJ databases">
        <authorList>
            <person name="de Groot N.N."/>
        </authorList>
    </citation>
    <scope>NUCLEOTIDE SEQUENCE [LARGE SCALE GENOMIC DNA]</scope>
    <source>
        <strain evidence="2 3">DSM 23031</strain>
    </source>
</reference>
<dbReference type="InterPro" id="IPR036856">
    <property type="entry name" value="Ald_Oxase/Xan_DH_a/b_sf"/>
</dbReference>
<evidence type="ECO:0000313" key="2">
    <source>
        <dbReference type="EMBL" id="SEH47784.1"/>
    </source>
</evidence>
<protein>
    <submittedName>
        <fullName evidence="2">Isoquinoline 1-oxidoreductase, beta subunit</fullName>
    </submittedName>
</protein>
<dbReference type="PIRSF" id="PIRSF036389">
    <property type="entry name" value="IOR_B"/>
    <property type="match status" value="1"/>
</dbReference>
<dbReference type="Gene3D" id="3.90.1170.50">
    <property type="entry name" value="Aldehyde oxidase/xanthine dehydrogenase, a/b hammerhead"/>
    <property type="match status" value="1"/>
</dbReference>
<dbReference type="EMBL" id="FNWQ01000009">
    <property type="protein sequence ID" value="SEH47784.1"/>
    <property type="molecule type" value="Genomic_DNA"/>
</dbReference>
<dbReference type="SUPFAM" id="SSF56003">
    <property type="entry name" value="Molybdenum cofactor-binding domain"/>
    <property type="match status" value="2"/>
</dbReference>
<accession>A0A1H6ILE4</accession>
<dbReference type="InterPro" id="IPR012368">
    <property type="entry name" value="OxRdtase_Mopterin-bd_su_IorB"/>
</dbReference>
<dbReference type="PANTHER" id="PTHR47495">
    <property type="entry name" value="ALDEHYDE DEHYDROGENASE"/>
    <property type="match status" value="1"/>
</dbReference>
<dbReference type="Gene3D" id="3.30.365.10">
    <property type="entry name" value="Aldehyde oxidase/xanthine dehydrogenase, molybdopterin binding domain"/>
    <property type="match status" value="4"/>
</dbReference>
<dbReference type="Pfam" id="PF02738">
    <property type="entry name" value="MoCoBD_1"/>
    <property type="match status" value="1"/>
</dbReference>
<evidence type="ECO:0000259" key="1">
    <source>
        <dbReference type="SMART" id="SM01008"/>
    </source>
</evidence>
<dbReference type="RefSeq" id="WP_089696686.1">
    <property type="nucleotide sequence ID" value="NZ_FNWQ01000009.1"/>
</dbReference>
<proteinExistence type="predicted"/>
<dbReference type="OrthoDB" id="9767994at2"/>
<gene>
    <name evidence="2" type="ORF">SAMN05421593_4522</name>
</gene>
<dbReference type="PANTHER" id="PTHR47495:SF3">
    <property type="entry name" value="BLR6219 PROTEIN"/>
    <property type="match status" value="1"/>
</dbReference>
<dbReference type="Proteomes" id="UP000198561">
    <property type="component" value="Unassembled WGS sequence"/>
</dbReference>
<dbReference type="SMART" id="SM01008">
    <property type="entry name" value="Ald_Xan_dh_C"/>
    <property type="match status" value="1"/>
</dbReference>